<feature type="region of interest" description="Disordered" evidence="1">
    <location>
        <begin position="1"/>
        <end position="82"/>
    </location>
</feature>
<keyword evidence="3" id="KW-1185">Reference proteome</keyword>
<dbReference type="EMBL" id="PGOL01044627">
    <property type="protein sequence ID" value="PKH69518.1"/>
    <property type="molecule type" value="Genomic_DNA"/>
</dbReference>
<name>A0A2I0GT33_PUNGR</name>
<feature type="compositionally biased region" description="Basic and acidic residues" evidence="1">
    <location>
        <begin position="51"/>
        <end position="63"/>
    </location>
</feature>
<protein>
    <submittedName>
        <fullName evidence="2">Uncharacterized protein</fullName>
    </submittedName>
</protein>
<comment type="caution">
    <text evidence="2">The sequence shown here is derived from an EMBL/GenBank/DDBJ whole genome shotgun (WGS) entry which is preliminary data.</text>
</comment>
<evidence type="ECO:0000256" key="1">
    <source>
        <dbReference type="SAM" id="MobiDB-lite"/>
    </source>
</evidence>
<evidence type="ECO:0000313" key="3">
    <source>
        <dbReference type="Proteomes" id="UP000233551"/>
    </source>
</evidence>
<feature type="compositionally biased region" description="Basic residues" evidence="1">
    <location>
        <begin position="39"/>
        <end position="48"/>
    </location>
</feature>
<dbReference type="AlphaFoldDB" id="A0A2I0GT33"/>
<sequence length="110" mass="12440">MSSRKGQRQGCSNRGSGSGYMPTSTQWLREVEGGTSKKLQLHSHHRGRTLGAREVEEQQHKTAQELVGQHTATPGASGSCESRLQGMGWRHWCEHLAEPKRSKEEECWRR</sequence>
<feature type="compositionally biased region" description="Polar residues" evidence="1">
    <location>
        <begin position="70"/>
        <end position="82"/>
    </location>
</feature>
<proteinExistence type="predicted"/>
<organism evidence="2 3">
    <name type="scientific">Punica granatum</name>
    <name type="common">Pomegranate</name>
    <dbReference type="NCBI Taxonomy" id="22663"/>
    <lineage>
        <taxon>Eukaryota</taxon>
        <taxon>Viridiplantae</taxon>
        <taxon>Streptophyta</taxon>
        <taxon>Embryophyta</taxon>
        <taxon>Tracheophyta</taxon>
        <taxon>Spermatophyta</taxon>
        <taxon>Magnoliopsida</taxon>
        <taxon>eudicotyledons</taxon>
        <taxon>Gunneridae</taxon>
        <taxon>Pentapetalae</taxon>
        <taxon>rosids</taxon>
        <taxon>malvids</taxon>
        <taxon>Myrtales</taxon>
        <taxon>Lythraceae</taxon>
        <taxon>Punica</taxon>
    </lineage>
</organism>
<gene>
    <name evidence="2" type="ORF">CRG98_050115</name>
</gene>
<dbReference type="Proteomes" id="UP000233551">
    <property type="component" value="Unassembled WGS sequence"/>
</dbReference>
<evidence type="ECO:0000313" key="2">
    <source>
        <dbReference type="EMBL" id="PKH69518.1"/>
    </source>
</evidence>
<reference evidence="2 3" key="1">
    <citation type="submission" date="2017-11" db="EMBL/GenBank/DDBJ databases">
        <title>De-novo sequencing of pomegranate (Punica granatum L.) genome.</title>
        <authorList>
            <person name="Akparov Z."/>
            <person name="Amiraslanov A."/>
            <person name="Hajiyeva S."/>
            <person name="Abbasov M."/>
            <person name="Kaur K."/>
            <person name="Hamwieh A."/>
            <person name="Solovyev V."/>
            <person name="Salamov A."/>
            <person name="Braich B."/>
            <person name="Kosarev P."/>
            <person name="Mahmoud A."/>
            <person name="Hajiyev E."/>
            <person name="Babayeva S."/>
            <person name="Izzatullayeva V."/>
            <person name="Mammadov A."/>
            <person name="Mammadov A."/>
            <person name="Sharifova S."/>
            <person name="Ojaghi J."/>
            <person name="Eynullazada K."/>
            <person name="Bayramov B."/>
            <person name="Abdulazimova A."/>
            <person name="Shahmuradov I."/>
        </authorList>
    </citation>
    <scope>NUCLEOTIDE SEQUENCE [LARGE SCALE GENOMIC DNA]</scope>
    <source>
        <strain evidence="3">cv. AG2017</strain>
        <tissue evidence="2">Leaf</tissue>
    </source>
</reference>
<feature type="compositionally biased region" description="Polar residues" evidence="1">
    <location>
        <begin position="1"/>
        <end position="27"/>
    </location>
</feature>
<accession>A0A2I0GT33</accession>